<protein>
    <submittedName>
        <fullName evidence="2">Uncharacterized protein</fullName>
    </submittedName>
</protein>
<sequence length="186" mass="20183">MPDPTTAEGLETVGHVTYGPQGGPMISPVPRARWPNAFEVVRRSDADQAIRALEAERDEARAELAQLREDADRWFIRMAAIREAAGIGATPMLAEVPDAIRAVRVALEAKLAAAEAELVEMERRELLPLWALIRAAGGEVRVSRDVLQDAGPDIEVERFADPMTGDTLFRAGFRQTLATIADGGGK</sequence>
<dbReference type="EMBL" id="JAUKTR010000006">
    <property type="protein sequence ID" value="MDO1560381.1"/>
    <property type="molecule type" value="Genomic_DNA"/>
</dbReference>
<dbReference type="RefSeq" id="WP_302110812.1">
    <property type="nucleotide sequence ID" value="NZ_JAUKTR010000006.1"/>
</dbReference>
<dbReference type="Proteomes" id="UP001169063">
    <property type="component" value="Unassembled WGS sequence"/>
</dbReference>
<feature type="coiled-coil region" evidence="1">
    <location>
        <begin position="43"/>
        <end position="77"/>
    </location>
</feature>
<evidence type="ECO:0000313" key="3">
    <source>
        <dbReference type="Proteomes" id="UP001169063"/>
    </source>
</evidence>
<keyword evidence="3" id="KW-1185">Reference proteome</keyword>
<keyword evidence="1" id="KW-0175">Coiled coil</keyword>
<name>A0ABT8SP70_9CAUL</name>
<organism evidence="2 3">
    <name type="scientific">Peiella sedimenti</name>
    <dbReference type="NCBI Taxonomy" id="3061083"/>
    <lineage>
        <taxon>Bacteria</taxon>
        <taxon>Pseudomonadati</taxon>
        <taxon>Pseudomonadota</taxon>
        <taxon>Alphaproteobacteria</taxon>
        <taxon>Caulobacterales</taxon>
        <taxon>Caulobacteraceae</taxon>
        <taxon>Peiella</taxon>
    </lineage>
</organism>
<comment type="caution">
    <text evidence="2">The sequence shown here is derived from an EMBL/GenBank/DDBJ whole genome shotgun (WGS) entry which is preliminary data.</text>
</comment>
<evidence type="ECO:0000313" key="2">
    <source>
        <dbReference type="EMBL" id="MDO1560381.1"/>
    </source>
</evidence>
<evidence type="ECO:0000256" key="1">
    <source>
        <dbReference type="SAM" id="Coils"/>
    </source>
</evidence>
<reference evidence="2" key="1">
    <citation type="submission" date="2023-07" db="EMBL/GenBank/DDBJ databases">
        <title>Brevundimonas soil sp. nov., isolated from the soil of chemical plant.</title>
        <authorList>
            <person name="Wu N."/>
        </authorList>
    </citation>
    <scope>NUCLEOTIDE SEQUENCE</scope>
    <source>
        <strain evidence="2">XZ-24</strain>
    </source>
</reference>
<accession>A0ABT8SP70</accession>
<gene>
    <name evidence="2" type="ORF">Q0812_13180</name>
</gene>
<proteinExistence type="predicted"/>